<evidence type="ECO:0000313" key="3">
    <source>
        <dbReference type="Proteomes" id="UP001385892"/>
    </source>
</evidence>
<dbReference type="RefSeq" id="WP_340343163.1">
    <property type="nucleotide sequence ID" value="NZ_JBBKZT010000006.1"/>
</dbReference>
<proteinExistence type="predicted"/>
<keyword evidence="3" id="KW-1185">Reference proteome</keyword>
<name>A0ABU8WKH7_9BURK</name>
<protein>
    <submittedName>
        <fullName evidence="2">Uncharacterized protein</fullName>
    </submittedName>
</protein>
<organism evidence="2 3">
    <name type="scientific">Variovorax rhizosphaerae</name>
    <dbReference type="NCBI Taxonomy" id="1836200"/>
    <lineage>
        <taxon>Bacteria</taxon>
        <taxon>Pseudomonadati</taxon>
        <taxon>Pseudomonadota</taxon>
        <taxon>Betaproteobacteria</taxon>
        <taxon>Burkholderiales</taxon>
        <taxon>Comamonadaceae</taxon>
        <taxon>Variovorax</taxon>
    </lineage>
</organism>
<feature type="region of interest" description="Disordered" evidence="1">
    <location>
        <begin position="30"/>
        <end position="52"/>
    </location>
</feature>
<evidence type="ECO:0000256" key="1">
    <source>
        <dbReference type="SAM" id="MobiDB-lite"/>
    </source>
</evidence>
<sequence>MRSLGLVGLVLALVIVGLLAKKQMSTLTPAAAPPVAGRPTPNVREQSQQIQQHVRQQVEAAMQQPRAMPDEAK</sequence>
<gene>
    <name evidence="2" type="ORF">WKW82_15365</name>
</gene>
<accession>A0ABU8WKH7</accession>
<dbReference type="Proteomes" id="UP001385892">
    <property type="component" value="Unassembled WGS sequence"/>
</dbReference>
<comment type="caution">
    <text evidence="2">The sequence shown here is derived from an EMBL/GenBank/DDBJ whole genome shotgun (WGS) entry which is preliminary data.</text>
</comment>
<reference evidence="2 3" key="1">
    <citation type="submission" date="2024-03" db="EMBL/GenBank/DDBJ databases">
        <title>Novel species of the genus Variovorax.</title>
        <authorList>
            <person name="Liu Q."/>
            <person name="Xin Y.-H."/>
        </authorList>
    </citation>
    <scope>NUCLEOTIDE SEQUENCE [LARGE SCALE GENOMIC DNA]</scope>
    <source>
        <strain evidence="2 3">KACC 18900</strain>
    </source>
</reference>
<evidence type="ECO:0000313" key="2">
    <source>
        <dbReference type="EMBL" id="MEJ8848037.1"/>
    </source>
</evidence>
<dbReference type="EMBL" id="JBBKZT010000006">
    <property type="protein sequence ID" value="MEJ8848037.1"/>
    <property type="molecule type" value="Genomic_DNA"/>
</dbReference>